<feature type="domain" description="PPIase FKBP-type" evidence="4">
    <location>
        <begin position="27"/>
        <end position="143"/>
    </location>
</feature>
<dbReference type="InterPro" id="IPR011990">
    <property type="entry name" value="TPR-like_helical_dom_sf"/>
</dbReference>
<evidence type="ECO:0000256" key="2">
    <source>
        <dbReference type="ARBA" id="ARBA00022803"/>
    </source>
</evidence>
<evidence type="ECO:0000256" key="3">
    <source>
        <dbReference type="PROSITE-ProRule" id="PRU00277"/>
    </source>
</evidence>
<comment type="catalytic activity">
    <reaction evidence="3">
        <text>[protein]-peptidylproline (omega=180) = [protein]-peptidylproline (omega=0)</text>
        <dbReference type="Rhea" id="RHEA:16237"/>
        <dbReference type="Rhea" id="RHEA-COMP:10747"/>
        <dbReference type="Rhea" id="RHEA-COMP:10748"/>
        <dbReference type="ChEBI" id="CHEBI:83833"/>
        <dbReference type="ChEBI" id="CHEBI:83834"/>
        <dbReference type="EC" id="5.2.1.8"/>
    </reaction>
</comment>
<dbReference type="InterPro" id="IPR019734">
    <property type="entry name" value="TPR_rpt"/>
</dbReference>
<dbReference type="PANTHER" id="PTHR46512">
    <property type="entry name" value="PEPTIDYLPROLYL ISOMERASE"/>
    <property type="match status" value="1"/>
</dbReference>
<gene>
    <name evidence="5" type="ORF">MNEG_12894</name>
</gene>
<organism evidence="5 6">
    <name type="scientific">Monoraphidium neglectum</name>
    <dbReference type="NCBI Taxonomy" id="145388"/>
    <lineage>
        <taxon>Eukaryota</taxon>
        <taxon>Viridiplantae</taxon>
        <taxon>Chlorophyta</taxon>
        <taxon>core chlorophytes</taxon>
        <taxon>Chlorophyceae</taxon>
        <taxon>CS clade</taxon>
        <taxon>Sphaeropleales</taxon>
        <taxon>Selenastraceae</taxon>
        <taxon>Monoraphidium</taxon>
    </lineage>
</organism>
<dbReference type="Pfam" id="PF00254">
    <property type="entry name" value="FKBP_C"/>
    <property type="match status" value="1"/>
</dbReference>
<evidence type="ECO:0000256" key="1">
    <source>
        <dbReference type="ARBA" id="ARBA00022737"/>
    </source>
</evidence>
<dbReference type="SMART" id="SM00028">
    <property type="entry name" value="TPR"/>
    <property type="match status" value="3"/>
</dbReference>
<evidence type="ECO:0000313" key="5">
    <source>
        <dbReference type="EMBL" id="KIY95067.1"/>
    </source>
</evidence>
<keyword evidence="1" id="KW-0677">Repeat</keyword>
<dbReference type="Proteomes" id="UP000054498">
    <property type="component" value="Unassembled WGS sequence"/>
</dbReference>
<name>A0A0D2J597_9CHLO</name>
<dbReference type="GO" id="GO:0003755">
    <property type="term" value="F:peptidyl-prolyl cis-trans isomerase activity"/>
    <property type="evidence" value="ECO:0007669"/>
    <property type="project" value="UniProtKB-KW"/>
</dbReference>
<dbReference type="InterPro" id="IPR046357">
    <property type="entry name" value="PPIase_dom_sf"/>
</dbReference>
<dbReference type="Gene3D" id="1.25.40.10">
    <property type="entry name" value="Tetratricopeptide repeat domain"/>
    <property type="match status" value="1"/>
</dbReference>
<dbReference type="OrthoDB" id="1902587at2759"/>
<sequence length="309" mass="33133">MAGDGGVLKRRIRAGRGEFPIDCPLNDTTVKLHYRARPHRPGATELEGGGGGGGGGGGWAYDSAAAAGEATAAGAGAGAPLEVDTGCGELPEAVELCARLMVPGELARAVAQPRYAYQGRDDAPAGVSQDDVVEFEIELLDFHKEGHWQNLEWAERWAILERLKARGNALYKAGKWKYAANRYQRVLQLVDSTRDFEDEATVDRADAFKLAALGNLALAELGAGEAARAVEWCDKALKLEPGSGKIMLRKAKALSLKGDFEEAEELLAAAEGADAALRADVERERAVNKQRLKAAEEKQRKGFGGFFKK</sequence>
<dbReference type="EMBL" id="KK103718">
    <property type="protein sequence ID" value="KIY95067.1"/>
    <property type="molecule type" value="Genomic_DNA"/>
</dbReference>
<dbReference type="PROSITE" id="PS50059">
    <property type="entry name" value="FKBP_PPIASE"/>
    <property type="match status" value="1"/>
</dbReference>
<protein>
    <recommendedName>
        <fullName evidence="3">peptidylprolyl isomerase</fullName>
        <ecNumber evidence="3">5.2.1.8</ecNumber>
    </recommendedName>
</protein>
<dbReference type="EC" id="5.2.1.8" evidence="3"/>
<dbReference type="PANTHER" id="PTHR46512:SF8">
    <property type="entry name" value="PEPTIDYLPROLYL ISOMERASE"/>
    <property type="match status" value="1"/>
</dbReference>
<dbReference type="InterPro" id="IPR050754">
    <property type="entry name" value="FKBP4/5/8-like"/>
</dbReference>
<dbReference type="RefSeq" id="XP_013894087.1">
    <property type="nucleotide sequence ID" value="XM_014038633.1"/>
</dbReference>
<accession>A0A0D2J597</accession>
<dbReference type="SUPFAM" id="SSF54534">
    <property type="entry name" value="FKBP-like"/>
    <property type="match status" value="1"/>
</dbReference>
<dbReference type="AlphaFoldDB" id="A0A0D2J597"/>
<dbReference type="SUPFAM" id="SSF48452">
    <property type="entry name" value="TPR-like"/>
    <property type="match status" value="1"/>
</dbReference>
<evidence type="ECO:0000259" key="4">
    <source>
        <dbReference type="PROSITE" id="PS50059"/>
    </source>
</evidence>
<evidence type="ECO:0000313" key="6">
    <source>
        <dbReference type="Proteomes" id="UP000054498"/>
    </source>
</evidence>
<keyword evidence="3" id="KW-0413">Isomerase</keyword>
<keyword evidence="3" id="KW-0697">Rotamase</keyword>
<keyword evidence="2" id="KW-0802">TPR repeat</keyword>
<dbReference type="STRING" id="145388.A0A0D2J597"/>
<dbReference type="Pfam" id="PF14559">
    <property type="entry name" value="TPR_19"/>
    <property type="match status" value="1"/>
</dbReference>
<proteinExistence type="predicted"/>
<dbReference type="KEGG" id="mng:MNEG_12894"/>
<keyword evidence="6" id="KW-1185">Reference proteome</keyword>
<dbReference type="InterPro" id="IPR001179">
    <property type="entry name" value="PPIase_FKBP_dom"/>
</dbReference>
<dbReference type="GeneID" id="25730302"/>
<reference evidence="5 6" key="1">
    <citation type="journal article" date="2013" name="BMC Genomics">
        <title>Reconstruction of the lipid metabolism for the microalga Monoraphidium neglectum from its genome sequence reveals characteristics suitable for biofuel production.</title>
        <authorList>
            <person name="Bogen C."/>
            <person name="Al-Dilaimi A."/>
            <person name="Albersmeier A."/>
            <person name="Wichmann J."/>
            <person name="Grundmann M."/>
            <person name="Rupp O."/>
            <person name="Lauersen K.J."/>
            <person name="Blifernez-Klassen O."/>
            <person name="Kalinowski J."/>
            <person name="Goesmann A."/>
            <person name="Mussgnug J.H."/>
            <person name="Kruse O."/>
        </authorList>
    </citation>
    <scope>NUCLEOTIDE SEQUENCE [LARGE SCALE GENOMIC DNA]</scope>
    <source>
        <strain evidence="5 6">SAG 48.87</strain>
    </source>
</reference>
<dbReference type="Gene3D" id="3.10.50.40">
    <property type="match status" value="1"/>
</dbReference>